<dbReference type="PANTHER" id="PTHR43597">
    <property type="entry name" value="SULFUR ACCEPTOR PROTEIN CSDE"/>
    <property type="match status" value="1"/>
</dbReference>
<dbReference type="PANTHER" id="PTHR43597:SF5">
    <property type="entry name" value="SUFE-LIKE PROTEIN 2, CHLOROPLASTIC"/>
    <property type="match status" value="1"/>
</dbReference>
<evidence type="ECO:0000259" key="3">
    <source>
        <dbReference type="Pfam" id="PF02657"/>
    </source>
</evidence>
<dbReference type="Gene3D" id="3.90.1010.10">
    <property type="match status" value="1"/>
</dbReference>
<evidence type="ECO:0000313" key="4">
    <source>
        <dbReference type="EMBL" id="GAA1418303.1"/>
    </source>
</evidence>
<gene>
    <name evidence="4" type="ORF">GCM10009640_03920</name>
</gene>
<feature type="compositionally biased region" description="Low complexity" evidence="2">
    <location>
        <begin position="69"/>
        <end position="85"/>
    </location>
</feature>
<dbReference type="SUPFAM" id="SSF82649">
    <property type="entry name" value="SufE/NifU"/>
    <property type="match status" value="2"/>
</dbReference>
<proteinExistence type="inferred from homology"/>
<keyword evidence="5" id="KW-1185">Reference proteome</keyword>
<dbReference type="InterPro" id="IPR003808">
    <property type="entry name" value="Fe-S_metab-assoc_dom"/>
</dbReference>
<evidence type="ECO:0000256" key="2">
    <source>
        <dbReference type="SAM" id="MobiDB-lite"/>
    </source>
</evidence>
<dbReference type="RefSeq" id="WP_343916796.1">
    <property type="nucleotide sequence ID" value="NZ_BAAAKK010000001.1"/>
</dbReference>
<comment type="caution">
    <text evidence="4">The sequence shown here is derived from an EMBL/GenBank/DDBJ whole genome shotgun (WGS) entry which is preliminary data.</text>
</comment>
<sequence length="172" mass="18281">MTLTPALQRTVDDFQAMEEQDRLQLLLEFSDELPELPARYAEHPDLLERVAECQSPVFLFVEVDGAQADGAQGDGVQPDGAQPDGAQRDGAQGGSAVHVHATAPAESPTTRGFASILAQGLEGASVDQVLAVPADMPRLLGLDRAVSPLRLRGMAGMLGRIQRQVREKSSAA</sequence>
<dbReference type="Pfam" id="PF02657">
    <property type="entry name" value="SufE"/>
    <property type="match status" value="2"/>
</dbReference>
<comment type="similarity">
    <text evidence="1">Belongs to the SufE family.</text>
</comment>
<evidence type="ECO:0000256" key="1">
    <source>
        <dbReference type="ARBA" id="ARBA00010282"/>
    </source>
</evidence>
<organism evidence="4 5">
    <name type="scientific">Agrococcus citreus</name>
    <dbReference type="NCBI Taxonomy" id="84643"/>
    <lineage>
        <taxon>Bacteria</taxon>
        <taxon>Bacillati</taxon>
        <taxon>Actinomycetota</taxon>
        <taxon>Actinomycetes</taxon>
        <taxon>Micrococcales</taxon>
        <taxon>Microbacteriaceae</taxon>
        <taxon>Agrococcus</taxon>
    </lineage>
</organism>
<protein>
    <submittedName>
        <fullName evidence="4">SufE family protein</fullName>
    </submittedName>
</protein>
<evidence type="ECO:0000313" key="5">
    <source>
        <dbReference type="Proteomes" id="UP001501266"/>
    </source>
</evidence>
<feature type="domain" description="Fe-S metabolism associated" evidence="3">
    <location>
        <begin position="12"/>
        <end position="66"/>
    </location>
</feature>
<feature type="domain" description="Fe-S metabolism associated" evidence="3">
    <location>
        <begin position="98"/>
        <end position="164"/>
    </location>
</feature>
<dbReference type="Proteomes" id="UP001501266">
    <property type="component" value="Unassembled WGS sequence"/>
</dbReference>
<feature type="region of interest" description="Disordered" evidence="2">
    <location>
        <begin position="69"/>
        <end position="109"/>
    </location>
</feature>
<dbReference type="EMBL" id="BAAAKK010000001">
    <property type="protein sequence ID" value="GAA1418303.1"/>
    <property type="molecule type" value="Genomic_DNA"/>
</dbReference>
<accession>A0ABN1YMV2</accession>
<reference evidence="4 5" key="1">
    <citation type="journal article" date="2019" name="Int. J. Syst. Evol. Microbiol.">
        <title>The Global Catalogue of Microorganisms (GCM) 10K type strain sequencing project: providing services to taxonomists for standard genome sequencing and annotation.</title>
        <authorList>
            <consortium name="The Broad Institute Genomics Platform"/>
            <consortium name="The Broad Institute Genome Sequencing Center for Infectious Disease"/>
            <person name="Wu L."/>
            <person name="Ma J."/>
        </authorList>
    </citation>
    <scope>NUCLEOTIDE SEQUENCE [LARGE SCALE GENOMIC DNA]</scope>
    <source>
        <strain evidence="4 5">JCM 12398</strain>
    </source>
</reference>
<name>A0ABN1YMV2_9MICO</name>